<dbReference type="GO" id="GO:0052689">
    <property type="term" value="F:carboxylic ester hydrolase activity"/>
    <property type="evidence" value="ECO:0007669"/>
    <property type="project" value="TreeGrafter"/>
</dbReference>
<feature type="signal peptide" evidence="1">
    <location>
        <begin position="1"/>
        <end position="19"/>
    </location>
</feature>
<reference evidence="3 4" key="1">
    <citation type="journal article" date="2016" name="Nat. Biotechnol.">
        <title>Measurement of bacterial replication rates in microbial communities.</title>
        <authorList>
            <person name="Brown C.T."/>
            <person name="Olm M.R."/>
            <person name="Thomas B.C."/>
            <person name="Banfield J.F."/>
        </authorList>
    </citation>
    <scope>NUCLEOTIDE SEQUENCE [LARGE SCALE GENOMIC DNA]</scope>
    <source>
        <strain evidence="3">45_41</strain>
    </source>
</reference>
<dbReference type="SUPFAM" id="SSF53474">
    <property type="entry name" value="alpha/beta-Hydrolases"/>
    <property type="match status" value="1"/>
</dbReference>
<proteinExistence type="predicted"/>
<protein>
    <recommendedName>
        <fullName evidence="2">Xaa-Pro dipeptidyl-peptidase-like domain-containing protein</fullName>
    </recommendedName>
</protein>
<feature type="chain" id="PRO_5012908801" description="Xaa-Pro dipeptidyl-peptidase-like domain-containing protein" evidence="1">
    <location>
        <begin position="20"/>
        <end position="449"/>
    </location>
</feature>
<dbReference type="PROSITE" id="PS51257">
    <property type="entry name" value="PROKAR_LIPOPROTEIN"/>
    <property type="match status" value="1"/>
</dbReference>
<feature type="domain" description="Xaa-Pro dipeptidyl-peptidase-like" evidence="2">
    <location>
        <begin position="145"/>
        <end position="378"/>
    </location>
</feature>
<dbReference type="EMBL" id="MNQU01000235">
    <property type="protein sequence ID" value="OKZ32258.1"/>
    <property type="molecule type" value="Genomic_DNA"/>
</dbReference>
<dbReference type="InterPro" id="IPR029058">
    <property type="entry name" value="AB_hydrolase_fold"/>
</dbReference>
<gene>
    <name evidence="3" type="ORF">BHV79_11195</name>
</gene>
<dbReference type="AlphaFoldDB" id="A0A1Q6I068"/>
<evidence type="ECO:0000313" key="4">
    <source>
        <dbReference type="Proteomes" id="UP000186549"/>
    </source>
</evidence>
<organism evidence="3 4">
    <name type="scientific">Bacteroides uniformis</name>
    <dbReference type="NCBI Taxonomy" id="820"/>
    <lineage>
        <taxon>Bacteria</taxon>
        <taxon>Pseudomonadati</taxon>
        <taxon>Bacteroidota</taxon>
        <taxon>Bacteroidia</taxon>
        <taxon>Bacteroidales</taxon>
        <taxon>Bacteroidaceae</taxon>
        <taxon>Bacteroides</taxon>
    </lineage>
</organism>
<dbReference type="Pfam" id="PF02129">
    <property type="entry name" value="Peptidase_S15"/>
    <property type="match status" value="1"/>
</dbReference>
<accession>A0A1Q6I068</accession>
<sequence length="449" mass="46693">MKKYILTAAIALAAGCAVAAPAGPWWGKLSLGVRGSLRIVIDLAIDPADGRMTATLKSPDQSDQAIPASVDFCSNDSIAVSVAPLGATYRAHVTDGRMSGIFTQGGASFPLDMIPGDGSYARPQTPTAPSGYTTEEVRFVNHAAGDTLAGTLCVPAGATSATPVVLLVTGSGLQNRDEEVAGHRPFAVIADRLAREGIASLRYDDRGFGESTGNGTSATTYDFASDASAGTAYLRGLDRFGSVGVLGHSEGGTIAVMLAGDADVNASPDFIISLAGGMVPGRDILITQNRKMLVLAGYSPEIADTYCSALKGLWGGDTATAKAIDTSALPQELRTNLLMIPMHTAKSPWTKTFLTLDPSEYIRNIKCPVMAVNGTLDCQVDAADNLGALERELPAGTPRHTVTCHGLNHLLQPAITGMPDEYSSIAITVAPEVLDDVTAWIKSVTAGNK</sequence>
<evidence type="ECO:0000313" key="3">
    <source>
        <dbReference type="EMBL" id="OKZ32258.1"/>
    </source>
</evidence>
<name>A0A1Q6I068_BACUN</name>
<dbReference type="Gene3D" id="3.40.50.1820">
    <property type="entry name" value="alpha/beta hydrolase"/>
    <property type="match status" value="1"/>
</dbReference>
<dbReference type="InterPro" id="IPR053145">
    <property type="entry name" value="AB_hydrolase_Est10"/>
</dbReference>
<evidence type="ECO:0000259" key="2">
    <source>
        <dbReference type="Pfam" id="PF02129"/>
    </source>
</evidence>
<keyword evidence="1" id="KW-0732">Signal</keyword>
<evidence type="ECO:0000256" key="1">
    <source>
        <dbReference type="SAM" id="SignalP"/>
    </source>
</evidence>
<dbReference type="InterPro" id="IPR000383">
    <property type="entry name" value="Xaa-Pro-like_dom"/>
</dbReference>
<comment type="caution">
    <text evidence="3">The sequence shown here is derived from an EMBL/GenBank/DDBJ whole genome shotgun (WGS) entry which is preliminary data.</text>
</comment>
<dbReference type="PANTHER" id="PTHR43265">
    <property type="entry name" value="ESTERASE ESTD"/>
    <property type="match status" value="1"/>
</dbReference>
<dbReference type="Proteomes" id="UP000186549">
    <property type="component" value="Unassembled WGS sequence"/>
</dbReference>
<dbReference type="PANTHER" id="PTHR43265:SF1">
    <property type="entry name" value="ESTERASE ESTD"/>
    <property type="match status" value="1"/>
</dbReference>